<dbReference type="RefSeq" id="WP_110129400.1">
    <property type="nucleotide sequence ID" value="NZ_QHJQ01000001.1"/>
</dbReference>
<sequence length="59" mass="6669">MTSTTDSDEPELLLKTDRLGRVRMPRERREQILDRFESSGMSGQAFAKQIGVRDLKGTG</sequence>
<dbReference type="OrthoDB" id="195611at2"/>
<dbReference type="Proteomes" id="UP000247099">
    <property type="component" value="Unassembled WGS sequence"/>
</dbReference>
<accession>A0A317ZNA2</accession>
<proteinExistence type="predicted"/>
<protein>
    <submittedName>
        <fullName evidence="1">Uncharacterized protein</fullName>
    </submittedName>
</protein>
<evidence type="ECO:0000313" key="2">
    <source>
        <dbReference type="Proteomes" id="UP000247099"/>
    </source>
</evidence>
<comment type="caution">
    <text evidence="1">The sequence shown here is derived from an EMBL/GenBank/DDBJ whole genome shotgun (WGS) entry which is preliminary data.</text>
</comment>
<dbReference type="EMBL" id="QHJQ01000001">
    <property type="protein sequence ID" value="PXA05319.1"/>
    <property type="molecule type" value="Genomic_DNA"/>
</dbReference>
<keyword evidence="2" id="KW-1185">Reference proteome</keyword>
<evidence type="ECO:0000313" key="1">
    <source>
        <dbReference type="EMBL" id="PXA05319.1"/>
    </source>
</evidence>
<dbReference type="InParanoid" id="A0A317ZNA2"/>
<name>A0A317ZNA2_9BACT</name>
<reference evidence="1 2" key="1">
    <citation type="submission" date="2018-05" db="EMBL/GenBank/DDBJ databases">
        <title>Coraliomargarita sinensis sp. nov., isolated from a marine solar saltern.</title>
        <authorList>
            <person name="Zhou L.Y."/>
        </authorList>
    </citation>
    <scope>NUCLEOTIDE SEQUENCE [LARGE SCALE GENOMIC DNA]</scope>
    <source>
        <strain evidence="1 2">WN38</strain>
    </source>
</reference>
<dbReference type="AlphaFoldDB" id="A0A317ZNA2"/>
<gene>
    <name evidence="1" type="ORF">DDZ13_00190</name>
</gene>
<organism evidence="1 2">
    <name type="scientific">Coraliomargarita sinensis</name>
    <dbReference type="NCBI Taxonomy" id="2174842"/>
    <lineage>
        <taxon>Bacteria</taxon>
        <taxon>Pseudomonadati</taxon>
        <taxon>Verrucomicrobiota</taxon>
        <taxon>Opitutia</taxon>
        <taxon>Puniceicoccales</taxon>
        <taxon>Coraliomargaritaceae</taxon>
        <taxon>Coraliomargarita</taxon>
    </lineage>
</organism>